<keyword evidence="2" id="KW-1185">Reference proteome</keyword>
<protein>
    <submittedName>
        <fullName evidence="1">Uncharacterized protein</fullName>
    </submittedName>
</protein>
<organism evidence="1 2">
    <name type="scientific">Arcobacter cloacae</name>
    <dbReference type="NCBI Taxonomy" id="1054034"/>
    <lineage>
        <taxon>Bacteria</taxon>
        <taxon>Pseudomonadati</taxon>
        <taxon>Campylobacterota</taxon>
        <taxon>Epsilonproteobacteria</taxon>
        <taxon>Campylobacterales</taxon>
        <taxon>Arcobacteraceae</taxon>
        <taxon>Arcobacter</taxon>
    </lineage>
</organism>
<evidence type="ECO:0000313" key="1">
    <source>
        <dbReference type="EMBL" id="RXI40717.1"/>
    </source>
</evidence>
<dbReference type="AlphaFoldDB" id="A0A6M8NKJ5"/>
<dbReference type="RefSeq" id="WP_129013667.1">
    <property type="nucleotide sequence ID" value="NZ_CBCSEI010000009.1"/>
</dbReference>
<comment type="caution">
    <text evidence="1">The sequence shown here is derived from an EMBL/GenBank/DDBJ whole genome shotgun (WGS) entry which is preliminary data.</text>
</comment>
<name>A0A6M8NKJ5_9BACT</name>
<reference evidence="1 2" key="1">
    <citation type="submission" date="2017-09" db="EMBL/GenBank/DDBJ databases">
        <title>Genomics of the genus Arcobacter.</title>
        <authorList>
            <person name="Perez-Cataluna A."/>
            <person name="Figueras M.J."/>
            <person name="Salas-Masso N."/>
        </authorList>
    </citation>
    <scope>NUCLEOTIDE SEQUENCE [LARGE SCALE GENOMIC DNA]</scope>
    <source>
        <strain evidence="1 2">CECT 7834</strain>
    </source>
</reference>
<proteinExistence type="predicted"/>
<dbReference type="EMBL" id="NXII01000009">
    <property type="protein sequence ID" value="RXI40717.1"/>
    <property type="molecule type" value="Genomic_DNA"/>
</dbReference>
<accession>A0A6M8NKJ5</accession>
<dbReference type="Proteomes" id="UP000290378">
    <property type="component" value="Unassembled WGS sequence"/>
</dbReference>
<sequence>MLKLTGTLLNIIDKSEYKKEGESLATPVKAKLQILVDEKRANGSITKVLHTISIPDSKIDLYKDKISKEVSVDVGIISKQFSFYGV</sequence>
<gene>
    <name evidence="1" type="ORF">CP963_08035</name>
</gene>
<evidence type="ECO:0000313" key="2">
    <source>
        <dbReference type="Proteomes" id="UP000290378"/>
    </source>
</evidence>